<gene>
    <name evidence="1" type="ORF">DAPPUDRAFT_249239</name>
</gene>
<keyword evidence="2" id="KW-1185">Reference proteome</keyword>
<dbReference type="InParanoid" id="E9GW80"/>
<evidence type="ECO:0000313" key="2">
    <source>
        <dbReference type="Proteomes" id="UP000000305"/>
    </source>
</evidence>
<dbReference type="AlphaFoldDB" id="E9GW80"/>
<dbReference type="Proteomes" id="UP000000305">
    <property type="component" value="Unassembled WGS sequence"/>
</dbReference>
<dbReference type="HOGENOM" id="CLU_2308831_0_0_1"/>
<accession>E9GW80</accession>
<organism evidence="1 2">
    <name type="scientific">Daphnia pulex</name>
    <name type="common">Water flea</name>
    <dbReference type="NCBI Taxonomy" id="6669"/>
    <lineage>
        <taxon>Eukaryota</taxon>
        <taxon>Metazoa</taxon>
        <taxon>Ecdysozoa</taxon>
        <taxon>Arthropoda</taxon>
        <taxon>Crustacea</taxon>
        <taxon>Branchiopoda</taxon>
        <taxon>Diplostraca</taxon>
        <taxon>Cladocera</taxon>
        <taxon>Anomopoda</taxon>
        <taxon>Daphniidae</taxon>
        <taxon>Daphnia</taxon>
    </lineage>
</organism>
<proteinExistence type="predicted"/>
<dbReference type="KEGG" id="dpx:DAPPUDRAFT_249239"/>
<protein>
    <submittedName>
        <fullName evidence="1">Uncharacterized protein</fullName>
    </submittedName>
</protein>
<dbReference type="EMBL" id="GL732569">
    <property type="protein sequence ID" value="EFX76316.1"/>
    <property type="molecule type" value="Genomic_DNA"/>
</dbReference>
<name>E9GW80_DAPPU</name>
<evidence type="ECO:0000313" key="1">
    <source>
        <dbReference type="EMBL" id="EFX76316.1"/>
    </source>
</evidence>
<sequence length="100" mass="11194">MDEYKRLGIGSMPQQQLPCCSLLFNPVGNMRKLPVSRNMSDGESAQNRSVPFYYYCAVRSAAVESMGAIKKKKNSVLLFNRDKTLRLKSGIIMSPVVMSD</sequence>
<reference evidence="1 2" key="1">
    <citation type="journal article" date="2011" name="Science">
        <title>The ecoresponsive genome of Daphnia pulex.</title>
        <authorList>
            <person name="Colbourne J.K."/>
            <person name="Pfrender M.E."/>
            <person name="Gilbert D."/>
            <person name="Thomas W.K."/>
            <person name="Tucker A."/>
            <person name="Oakley T.H."/>
            <person name="Tokishita S."/>
            <person name="Aerts A."/>
            <person name="Arnold G.J."/>
            <person name="Basu M.K."/>
            <person name="Bauer D.J."/>
            <person name="Caceres C.E."/>
            <person name="Carmel L."/>
            <person name="Casola C."/>
            <person name="Choi J.H."/>
            <person name="Detter J.C."/>
            <person name="Dong Q."/>
            <person name="Dusheyko S."/>
            <person name="Eads B.D."/>
            <person name="Frohlich T."/>
            <person name="Geiler-Samerotte K.A."/>
            <person name="Gerlach D."/>
            <person name="Hatcher P."/>
            <person name="Jogdeo S."/>
            <person name="Krijgsveld J."/>
            <person name="Kriventseva E.V."/>
            <person name="Kultz D."/>
            <person name="Laforsch C."/>
            <person name="Lindquist E."/>
            <person name="Lopez J."/>
            <person name="Manak J.R."/>
            <person name="Muller J."/>
            <person name="Pangilinan J."/>
            <person name="Patwardhan R.P."/>
            <person name="Pitluck S."/>
            <person name="Pritham E.J."/>
            <person name="Rechtsteiner A."/>
            <person name="Rho M."/>
            <person name="Rogozin I.B."/>
            <person name="Sakarya O."/>
            <person name="Salamov A."/>
            <person name="Schaack S."/>
            <person name="Shapiro H."/>
            <person name="Shiga Y."/>
            <person name="Skalitzky C."/>
            <person name="Smith Z."/>
            <person name="Souvorov A."/>
            <person name="Sung W."/>
            <person name="Tang Z."/>
            <person name="Tsuchiya D."/>
            <person name="Tu H."/>
            <person name="Vos H."/>
            <person name="Wang M."/>
            <person name="Wolf Y.I."/>
            <person name="Yamagata H."/>
            <person name="Yamada T."/>
            <person name="Ye Y."/>
            <person name="Shaw J.R."/>
            <person name="Andrews J."/>
            <person name="Crease T.J."/>
            <person name="Tang H."/>
            <person name="Lucas S.M."/>
            <person name="Robertson H.M."/>
            <person name="Bork P."/>
            <person name="Koonin E.V."/>
            <person name="Zdobnov E.M."/>
            <person name="Grigoriev I.V."/>
            <person name="Lynch M."/>
            <person name="Boore J.L."/>
        </authorList>
    </citation>
    <scope>NUCLEOTIDE SEQUENCE [LARGE SCALE GENOMIC DNA]</scope>
</reference>